<name>A0AAF3J576_9BILA</name>
<protein>
    <submittedName>
        <fullName evidence="2">C2H2-type domain-containing protein</fullName>
    </submittedName>
</protein>
<evidence type="ECO:0000313" key="1">
    <source>
        <dbReference type="Proteomes" id="UP000887575"/>
    </source>
</evidence>
<keyword evidence="1" id="KW-1185">Reference proteome</keyword>
<dbReference type="Gene3D" id="3.30.160.60">
    <property type="entry name" value="Classic Zinc Finger"/>
    <property type="match status" value="1"/>
</dbReference>
<evidence type="ECO:0000313" key="2">
    <source>
        <dbReference type="WBParaSite" id="MBELARI_LOCUS16942"/>
    </source>
</evidence>
<accession>A0AAF3J576</accession>
<proteinExistence type="predicted"/>
<dbReference type="WBParaSite" id="MBELARI_LOCUS16942">
    <property type="protein sequence ID" value="MBELARI_LOCUS16942"/>
    <property type="gene ID" value="MBELARI_LOCUS16942"/>
</dbReference>
<dbReference type="Proteomes" id="UP000887575">
    <property type="component" value="Unassembled WGS sequence"/>
</dbReference>
<organism evidence="1 2">
    <name type="scientific">Mesorhabditis belari</name>
    <dbReference type="NCBI Taxonomy" id="2138241"/>
    <lineage>
        <taxon>Eukaryota</taxon>
        <taxon>Metazoa</taxon>
        <taxon>Ecdysozoa</taxon>
        <taxon>Nematoda</taxon>
        <taxon>Chromadorea</taxon>
        <taxon>Rhabditida</taxon>
        <taxon>Rhabditina</taxon>
        <taxon>Rhabditomorpha</taxon>
        <taxon>Rhabditoidea</taxon>
        <taxon>Rhabditidae</taxon>
        <taxon>Mesorhabditinae</taxon>
        <taxon>Mesorhabditis</taxon>
    </lineage>
</organism>
<dbReference type="AlphaFoldDB" id="A0AAF3J576"/>
<sequence>MLLKNKKAVEAHQKRICKEDGLPLQYVDYILETLDSDKVVESCRMCPNAAKKTVYSSFKGLQMHLKVHIAKAVLVCAKCKQRFDSKRNFNGHVKSGKPMPKEVQVQATTQEVPKEYEEEAETVVIVSSPVIGEAQDVLQQQRSSPLYCIGCTLNTNLLACRHFERLDPAHDCLVKFFLYYL</sequence>
<reference evidence="2" key="1">
    <citation type="submission" date="2024-02" db="UniProtKB">
        <authorList>
            <consortium name="WormBaseParasite"/>
        </authorList>
    </citation>
    <scope>IDENTIFICATION</scope>
</reference>